<dbReference type="Pfam" id="PF08281">
    <property type="entry name" value="Sigma70_r4_2"/>
    <property type="match status" value="1"/>
</dbReference>
<dbReference type="PANTHER" id="PTHR43133">
    <property type="entry name" value="RNA POLYMERASE ECF-TYPE SIGMA FACTO"/>
    <property type="match status" value="1"/>
</dbReference>
<feature type="non-terminal residue" evidence="7">
    <location>
        <position position="1"/>
    </location>
</feature>
<keyword evidence="4" id="KW-0804">Transcription</keyword>
<dbReference type="GO" id="GO:0003677">
    <property type="term" value="F:DNA binding"/>
    <property type="evidence" value="ECO:0007669"/>
    <property type="project" value="InterPro"/>
</dbReference>
<evidence type="ECO:0000256" key="3">
    <source>
        <dbReference type="ARBA" id="ARBA00023082"/>
    </source>
</evidence>
<dbReference type="InterPro" id="IPR036388">
    <property type="entry name" value="WH-like_DNA-bd_sf"/>
</dbReference>
<dbReference type="InterPro" id="IPR039425">
    <property type="entry name" value="RNA_pol_sigma-70-like"/>
</dbReference>
<name>X0WED5_9ZZZZ</name>
<evidence type="ECO:0000259" key="6">
    <source>
        <dbReference type="Pfam" id="PF08281"/>
    </source>
</evidence>
<evidence type="ECO:0000259" key="5">
    <source>
        <dbReference type="Pfam" id="PF04542"/>
    </source>
</evidence>
<evidence type="ECO:0000256" key="2">
    <source>
        <dbReference type="ARBA" id="ARBA00023015"/>
    </source>
</evidence>
<dbReference type="PANTHER" id="PTHR43133:SF59">
    <property type="entry name" value="ECF RNA POLYMERASE SIGMA FACTOR SIGR"/>
    <property type="match status" value="1"/>
</dbReference>
<evidence type="ECO:0000256" key="4">
    <source>
        <dbReference type="ARBA" id="ARBA00023163"/>
    </source>
</evidence>
<dbReference type="InterPro" id="IPR007627">
    <property type="entry name" value="RNA_pol_sigma70_r2"/>
</dbReference>
<gene>
    <name evidence="7" type="ORF">S01H1_54977</name>
</gene>
<comment type="similarity">
    <text evidence="1">Belongs to the sigma-70 factor family. ECF subfamily.</text>
</comment>
<organism evidence="7">
    <name type="scientific">marine sediment metagenome</name>
    <dbReference type="NCBI Taxonomy" id="412755"/>
    <lineage>
        <taxon>unclassified sequences</taxon>
        <taxon>metagenomes</taxon>
        <taxon>ecological metagenomes</taxon>
    </lineage>
</organism>
<dbReference type="InterPro" id="IPR013324">
    <property type="entry name" value="RNA_pol_sigma_r3/r4-like"/>
</dbReference>
<dbReference type="GO" id="GO:0006352">
    <property type="term" value="P:DNA-templated transcription initiation"/>
    <property type="evidence" value="ECO:0007669"/>
    <property type="project" value="InterPro"/>
</dbReference>
<dbReference type="GO" id="GO:0016987">
    <property type="term" value="F:sigma factor activity"/>
    <property type="evidence" value="ECO:0007669"/>
    <property type="project" value="UniProtKB-KW"/>
</dbReference>
<evidence type="ECO:0000313" key="7">
    <source>
        <dbReference type="EMBL" id="GAG21537.1"/>
    </source>
</evidence>
<dbReference type="AlphaFoldDB" id="X0WED5"/>
<dbReference type="InterPro" id="IPR013325">
    <property type="entry name" value="RNA_pol_sigma_r2"/>
</dbReference>
<proteinExistence type="inferred from homology"/>
<dbReference type="Pfam" id="PF04542">
    <property type="entry name" value="Sigma70_r2"/>
    <property type="match status" value="1"/>
</dbReference>
<reference evidence="7" key="1">
    <citation type="journal article" date="2014" name="Front. Microbiol.">
        <title>High frequency of phylogenetically diverse reductive dehalogenase-homologous genes in deep subseafloor sedimentary metagenomes.</title>
        <authorList>
            <person name="Kawai M."/>
            <person name="Futagami T."/>
            <person name="Toyoda A."/>
            <person name="Takaki Y."/>
            <person name="Nishi S."/>
            <person name="Hori S."/>
            <person name="Arai W."/>
            <person name="Tsubouchi T."/>
            <person name="Morono Y."/>
            <person name="Uchiyama I."/>
            <person name="Ito T."/>
            <person name="Fujiyama A."/>
            <person name="Inagaki F."/>
            <person name="Takami H."/>
        </authorList>
    </citation>
    <scope>NUCLEOTIDE SEQUENCE</scope>
    <source>
        <strain evidence="7">Expedition CK06-06</strain>
    </source>
</reference>
<protein>
    <recommendedName>
        <fullName evidence="8">RNA polymerase sigma factor 70 region 4 type 2 domain-containing protein</fullName>
    </recommendedName>
</protein>
<evidence type="ECO:0008006" key="8">
    <source>
        <dbReference type="Google" id="ProtNLM"/>
    </source>
</evidence>
<feature type="domain" description="RNA polymerase sigma factor 70 region 4 type 2" evidence="6">
    <location>
        <begin position="77"/>
        <end position="129"/>
    </location>
</feature>
<dbReference type="SUPFAM" id="SSF88946">
    <property type="entry name" value="Sigma2 domain of RNA polymerase sigma factors"/>
    <property type="match status" value="1"/>
</dbReference>
<sequence length="146" mass="17064">FFKAYKFFHQFQEGTSIKAWLFRILKNTFINLYRKRVREPEMVNYENVEPFIDLLKDDKGDISIVAEDNILNKYLSDEISSAINNLPDDFKMVVLLSDLEGFSYKEIADIMDCPIGTVRSRLARGRRMLQKNLLDYALNEGIIKGK</sequence>
<dbReference type="NCBIfam" id="TIGR02937">
    <property type="entry name" value="sigma70-ECF"/>
    <property type="match status" value="1"/>
</dbReference>
<feature type="domain" description="RNA polymerase sigma-70 region 2" evidence="5">
    <location>
        <begin position="1"/>
        <end position="38"/>
    </location>
</feature>
<dbReference type="SUPFAM" id="SSF88659">
    <property type="entry name" value="Sigma3 and sigma4 domains of RNA polymerase sigma factors"/>
    <property type="match status" value="1"/>
</dbReference>
<keyword evidence="3" id="KW-0731">Sigma factor</keyword>
<dbReference type="InterPro" id="IPR013249">
    <property type="entry name" value="RNA_pol_sigma70_r4_t2"/>
</dbReference>
<accession>X0WED5</accession>
<dbReference type="CDD" id="cd06171">
    <property type="entry name" value="Sigma70_r4"/>
    <property type="match status" value="1"/>
</dbReference>
<dbReference type="Gene3D" id="1.10.10.10">
    <property type="entry name" value="Winged helix-like DNA-binding domain superfamily/Winged helix DNA-binding domain"/>
    <property type="match status" value="1"/>
</dbReference>
<keyword evidence="2" id="KW-0805">Transcription regulation</keyword>
<dbReference type="InterPro" id="IPR014284">
    <property type="entry name" value="RNA_pol_sigma-70_dom"/>
</dbReference>
<dbReference type="Gene3D" id="1.10.1740.10">
    <property type="match status" value="1"/>
</dbReference>
<dbReference type="EMBL" id="BARS01035701">
    <property type="protein sequence ID" value="GAG21537.1"/>
    <property type="molecule type" value="Genomic_DNA"/>
</dbReference>
<comment type="caution">
    <text evidence="7">The sequence shown here is derived from an EMBL/GenBank/DDBJ whole genome shotgun (WGS) entry which is preliminary data.</text>
</comment>
<evidence type="ECO:0000256" key="1">
    <source>
        <dbReference type="ARBA" id="ARBA00010641"/>
    </source>
</evidence>